<dbReference type="GO" id="GO:0061711">
    <property type="term" value="F:tRNA N(6)-L-threonylcarbamoyladenine synthase activity"/>
    <property type="evidence" value="ECO:0007669"/>
    <property type="project" value="UniProtKB-EC"/>
</dbReference>
<dbReference type="Gene3D" id="3.30.420.40">
    <property type="match status" value="2"/>
</dbReference>
<dbReference type="AlphaFoldDB" id="A0A167GV80"/>
<proteinExistence type="inferred from homology"/>
<comment type="subcellular location">
    <subcellularLocation>
        <location evidence="8">Cytoplasm</location>
    </subcellularLocation>
</comment>
<evidence type="ECO:0000256" key="2">
    <source>
        <dbReference type="ARBA" id="ARBA00022679"/>
    </source>
</evidence>
<keyword evidence="11" id="KW-1185">Reference proteome</keyword>
<keyword evidence="3 8" id="KW-0819">tRNA processing</keyword>
<dbReference type="HAMAP" id="MF_01445">
    <property type="entry name" value="TsaD"/>
    <property type="match status" value="1"/>
</dbReference>
<comment type="caution">
    <text evidence="10">The sequence shown here is derived from an EMBL/GenBank/DDBJ whole genome shotgun (WGS) entry which is preliminary data.</text>
</comment>
<feature type="domain" description="Gcp-like" evidence="9">
    <location>
        <begin position="28"/>
        <end position="315"/>
    </location>
</feature>
<evidence type="ECO:0000256" key="7">
    <source>
        <dbReference type="ARBA" id="ARBA00048117"/>
    </source>
</evidence>
<dbReference type="PANTHER" id="PTHR11735:SF6">
    <property type="entry name" value="TRNA N6-ADENOSINE THREONYLCARBAMOYLTRANSFERASE, MITOCHONDRIAL"/>
    <property type="match status" value="1"/>
</dbReference>
<dbReference type="SUPFAM" id="SSF53067">
    <property type="entry name" value="Actin-like ATPase domain"/>
    <property type="match status" value="1"/>
</dbReference>
<dbReference type="EC" id="2.3.1.234" evidence="8"/>
<keyword evidence="5 8" id="KW-0408">Iron</keyword>
<organism evidence="10 11">
    <name type="scientific">Cochleicola gelatinilyticus</name>
    <dbReference type="NCBI Taxonomy" id="1763537"/>
    <lineage>
        <taxon>Bacteria</taxon>
        <taxon>Pseudomonadati</taxon>
        <taxon>Bacteroidota</taxon>
        <taxon>Flavobacteriia</taxon>
        <taxon>Flavobacteriales</taxon>
        <taxon>Flavobacteriaceae</taxon>
        <taxon>Cochleicola</taxon>
    </lineage>
</organism>
<accession>A0A167GV80</accession>
<dbReference type="NCBIfam" id="TIGR03723">
    <property type="entry name" value="T6A_TsaD_YgjD"/>
    <property type="match status" value="1"/>
</dbReference>
<comment type="cofactor">
    <cofactor evidence="8">
        <name>Fe(2+)</name>
        <dbReference type="ChEBI" id="CHEBI:29033"/>
    </cofactor>
    <text evidence="8">Binds 1 Fe(2+) ion per subunit.</text>
</comment>
<keyword evidence="2 8" id="KW-0808">Transferase</keyword>
<dbReference type="FunFam" id="3.30.420.40:FF:000040">
    <property type="entry name" value="tRNA N6-adenosine threonylcarbamoyltransferase"/>
    <property type="match status" value="1"/>
</dbReference>
<dbReference type="Pfam" id="PF00814">
    <property type="entry name" value="TsaD"/>
    <property type="match status" value="1"/>
</dbReference>
<dbReference type="GO" id="GO:0002949">
    <property type="term" value="P:tRNA threonylcarbamoyladenosine modification"/>
    <property type="evidence" value="ECO:0007669"/>
    <property type="project" value="UniProtKB-UniRule"/>
</dbReference>
<dbReference type="STRING" id="1763537.ULVI_10620"/>
<dbReference type="InterPro" id="IPR017860">
    <property type="entry name" value="Peptidase_M22_CS"/>
</dbReference>
<dbReference type="InterPro" id="IPR000905">
    <property type="entry name" value="Gcp-like_dom"/>
</dbReference>
<evidence type="ECO:0000256" key="6">
    <source>
        <dbReference type="ARBA" id="ARBA00023315"/>
    </source>
</evidence>
<dbReference type="EMBL" id="LRXL01000045">
    <property type="protein sequence ID" value="OAB77936.1"/>
    <property type="molecule type" value="Genomic_DNA"/>
</dbReference>
<feature type="binding site" evidence="8">
    <location>
        <position position="173"/>
    </location>
    <ligand>
        <name>substrate</name>
    </ligand>
</feature>
<feature type="binding site" evidence="8">
    <location>
        <position position="114"/>
    </location>
    <ligand>
        <name>Fe cation</name>
        <dbReference type="ChEBI" id="CHEBI:24875"/>
    </ligand>
</feature>
<evidence type="ECO:0000256" key="4">
    <source>
        <dbReference type="ARBA" id="ARBA00022723"/>
    </source>
</evidence>
<feature type="binding site" evidence="8">
    <location>
        <position position="118"/>
    </location>
    <ligand>
        <name>Fe cation</name>
        <dbReference type="ChEBI" id="CHEBI:24875"/>
    </ligand>
</feature>
<dbReference type="InterPro" id="IPR017861">
    <property type="entry name" value="KAE1/TsaD"/>
</dbReference>
<feature type="binding site" evidence="8">
    <location>
        <begin position="140"/>
        <end position="144"/>
    </location>
    <ligand>
        <name>substrate</name>
    </ligand>
</feature>
<evidence type="ECO:0000313" key="11">
    <source>
        <dbReference type="Proteomes" id="UP000077013"/>
    </source>
</evidence>
<dbReference type="GO" id="GO:0005506">
    <property type="term" value="F:iron ion binding"/>
    <property type="evidence" value="ECO:0007669"/>
    <property type="project" value="UniProtKB-UniRule"/>
</dbReference>
<reference evidence="10 11" key="1">
    <citation type="submission" date="2016-02" db="EMBL/GenBank/DDBJ databases">
        <title>Ulvibacter sp. LPB0005, isolated from Thais luteostoma.</title>
        <authorList>
            <person name="Shin S.-K."/>
            <person name="Yi H."/>
        </authorList>
    </citation>
    <scope>NUCLEOTIDE SEQUENCE [LARGE SCALE GENOMIC DNA]</scope>
    <source>
        <strain evidence="10 11">LPB0005</strain>
    </source>
</reference>
<dbReference type="GO" id="GO:0005737">
    <property type="term" value="C:cytoplasm"/>
    <property type="evidence" value="ECO:0007669"/>
    <property type="project" value="UniProtKB-SubCell"/>
</dbReference>
<protein>
    <recommendedName>
        <fullName evidence="8">tRNA N6-adenosine threonylcarbamoyltransferase</fullName>
        <ecNumber evidence="8">2.3.1.234</ecNumber>
    </recommendedName>
    <alternativeName>
        <fullName evidence="8">N6-L-threonylcarbamoyladenine synthase</fullName>
        <shortName evidence="8">t(6)A synthase</shortName>
    </alternativeName>
    <alternativeName>
        <fullName evidence="8">t(6)A37 threonylcarbamoyladenosine biosynthesis protein TsaD</fullName>
    </alternativeName>
    <alternativeName>
        <fullName evidence="8">tRNA threonylcarbamoyladenosine biosynthesis protein TsaD</fullName>
    </alternativeName>
</protein>
<comment type="function">
    <text evidence="8">Required for the formation of a threonylcarbamoyl group on adenosine at position 37 (t(6)A37) in tRNAs that read codons beginning with adenine. Is involved in the transfer of the threonylcarbamoyl moiety of threonylcarbamoyl-AMP (TC-AMP) to the N6 group of A37, together with TsaE and TsaB. TsaD likely plays a direct catalytic role in this reaction.</text>
</comment>
<dbReference type="Proteomes" id="UP000077013">
    <property type="component" value="Unassembled WGS sequence"/>
</dbReference>
<keyword evidence="4 8" id="KW-0479">Metal-binding</keyword>
<evidence type="ECO:0000256" key="1">
    <source>
        <dbReference type="ARBA" id="ARBA00022490"/>
    </source>
</evidence>
<evidence type="ECO:0000313" key="10">
    <source>
        <dbReference type="EMBL" id="OAB77936.1"/>
    </source>
</evidence>
<dbReference type="OrthoDB" id="9806197at2"/>
<dbReference type="CDD" id="cd24133">
    <property type="entry name" value="ASKHA_NBD_TsaD_bac"/>
    <property type="match status" value="1"/>
</dbReference>
<evidence type="ECO:0000256" key="3">
    <source>
        <dbReference type="ARBA" id="ARBA00022694"/>
    </source>
</evidence>
<feature type="binding site" evidence="8">
    <location>
        <position position="186"/>
    </location>
    <ligand>
        <name>substrate</name>
    </ligand>
</feature>
<keyword evidence="1 8" id="KW-0963">Cytoplasm</keyword>
<feature type="binding site" evidence="8">
    <location>
        <position position="309"/>
    </location>
    <ligand>
        <name>Fe cation</name>
        <dbReference type="ChEBI" id="CHEBI:24875"/>
    </ligand>
</feature>
<keyword evidence="6 8" id="KW-0012">Acyltransferase</keyword>
<evidence type="ECO:0000256" key="8">
    <source>
        <dbReference type="HAMAP-Rule" id="MF_01445"/>
    </source>
</evidence>
<comment type="similarity">
    <text evidence="8">Belongs to the KAE1 / TsaD family.</text>
</comment>
<feature type="binding site" evidence="8">
    <location>
        <position position="190"/>
    </location>
    <ligand>
        <name>substrate</name>
    </ligand>
</feature>
<comment type="catalytic activity">
    <reaction evidence="7 8">
        <text>L-threonylcarbamoyladenylate + adenosine(37) in tRNA = N(6)-L-threonylcarbamoyladenosine(37) in tRNA + AMP + H(+)</text>
        <dbReference type="Rhea" id="RHEA:37059"/>
        <dbReference type="Rhea" id="RHEA-COMP:10162"/>
        <dbReference type="Rhea" id="RHEA-COMP:10163"/>
        <dbReference type="ChEBI" id="CHEBI:15378"/>
        <dbReference type="ChEBI" id="CHEBI:73682"/>
        <dbReference type="ChEBI" id="CHEBI:74411"/>
        <dbReference type="ChEBI" id="CHEBI:74418"/>
        <dbReference type="ChEBI" id="CHEBI:456215"/>
        <dbReference type="EC" id="2.3.1.234"/>
    </reaction>
</comment>
<name>A0A167GV80_9FLAO</name>
<evidence type="ECO:0000259" key="9">
    <source>
        <dbReference type="Pfam" id="PF00814"/>
    </source>
</evidence>
<dbReference type="NCBIfam" id="TIGR00329">
    <property type="entry name" value="gcp_kae1"/>
    <property type="match status" value="1"/>
</dbReference>
<dbReference type="InterPro" id="IPR043129">
    <property type="entry name" value="ATPase_NBD"/>
</dbReference>
<dbReference type="InterPro" id="IPR022450">
    <property type="entry name" value="TsaD"/>
</dbReference>
<dbReference type="RefSeq" id="WP_068592630.1">
    <property type="nucleotide sequence ID" value="NZ_LRXL01000045.1"/>
</dbReference>
<dbReference type="PROSITE" id="PS01016">
    <property type="entry name" value="GLYCOPROTEASE"/>
    <property type="match status" value="1"/>
</dbReference>
<evidence type="ECO:0000256" key="5">
    <source>
        <dbReference type="ARBA" id="ARBA00023004"/>
    </source>
</evidence>
<sequence>MNDTNTYILGIESSCDDTAAAVIHNGVVLANVVATQKIHEEYGGVVPELASRAHQKNIVPVVSQALRRANIDKNQLSAIAFTRGPGLMGSLLVGTSFSKSLAMGLDIPLIAVNHMQAHILAHFIKAEDQTAPNFPFLALTISGGHTQIVKVTSYFEMEVIGQTIDDAVGEAFDKSAKILGLPYPGGPLIDTYAQQGNPKAFRFTKPKVKPMDFSFSGLKTAVLYFVEKQVDLNPDFISENIEDVCASLQHTIVEYLMDKLKNAVKATGIKEIAIGGGVSANSGIRKALKDAEQKYGWKTHIPNFEYCTDNAAMIAIVGELKYKQGIFNTQEIAANARMKL</sequence>
<dbReference type="FunFam" id="3.30.420.40:FF:000012">
    <property type="entry name" value="tRNA N6-adenosine threonylcarbamoyltransferase"/>
    <property type="match status" value="1"/>
</dbReference>
<dbReference type="PANTHER" id="PTHR11735">
    <property type="entry name" value="TRNA N6-ADENOSINE THREONYLCARBAMOYLTRANSFERASE"/>
    <property type="match status" value="1"/>
</dbReference>
<feature type="binding site" evidence="8">
    <location>
        <position position="281"/>
    </location>
    <ligand>
        <name>substrate</name>
    </ligand>
</feature>
<gene>
    <name evidence="8" type="primary">tsaD</name>
    <name evidence="10" type="ORF">ULVI_10620</name>
</gene>
<dbReference type="PRINTS" id="PR00789">
    <property type="entry name" value="OSIALOPTASE"/>
</dbReference>